<dbReference type="GO" id="GO:1902201">
    <property type="term" value="P:negative regulation of bacterial-type flagellum-dependent cell motility"/>
    <property type="evidence" value="ECO:0007669"/>
    <property type="project" value="TreeGrafter"/>
</dbReference>
<comment type="catalytic activity">
    <reaction evidence="3">
        <text>2 GTP = 3',3'-c-di-GMP + 2 diphosphate</text>
        <dbReference type="Rhea" id="RHEA:24898"/>
        <dbReference type="ChEBI" id="CHEBI:33019"/>
        <dbReference type="ChEBI" id="CHEBI:37565"/>
        <dbReference type="ChEBI" id="CHEBI:58805"/>
        <dbReference type="EC" id="2.7.7.65"/>
    </reaction>
</comment>
<dbReference type="SUPFAM" id="SSF55073">
    <property type="entry name" value="Nucleotide cyclase"/>
    <property type="match status" value="1"/>
</dbReference>
<reference evidence="5 6" key="1">
    <citation type="submission" date="2013-04" db="EMBL/GenBank/DDBJ databases">
        <title>Oceanococcus atlanticus 22II-S10r2 Genome Sequencing.</title>
        <authorList>
            <person name="Lai Q."/>
            <person name="Li G."/>
            <person name="Shao Z."/>
        </authorList>
    </citation>
    <scope>NUCLEOTIDE SEQUENCE [LARGE SCALE GENOMIC DNA]</scope>
    <source>
        <strain evidence="5 6">22II-S10r2</strain>
    </source>
</reference>
<evidence type="ECO:0000256" key="1">
    <source>
        <dbReference type="ARBA" id="ARBA00001946"/>
    </source>
</evidence>
<dbReference type="InterPro" id="IPR043128">
    <property type="entry name" value="Rev_trsase/Diguanyl_cyclase"/>
</dbReference>
<dbReference type="Pfam" id="PF00990">
    <property type="entry name" value="GGDEF"/>
    <property type="match status" value="1"/>
</dbReference>
<evidence type="ECO:0000313" key="5">
    <source>
        <dbReference type="EMBL" id="ORE89165.1"/>
    </source>
</evidence>
<evidence type="ECO:0000313" key="6">
    <source>
        <dbReference type="Proteomes" id="UP000192342"/>
    </source>
</evidence>
<evidence type="ECO:0000256" key="2">
    <source>
        <dbReference type="ARBA" id="ARBA00012528"/>
    </source>
</evidence>
<dbReference type="GO" id="GO:0043709">
    <property type="term" value="P:cell adhesion involved in single-species biofilm formation"/>
    <property type="evidence" value="ECO:0007669"/>
    <property type="project" value="TreeGrafter"/>
</dbReference>
<dbReference type="InterPro" id="IPR029787">
    <property type="entry name" value="Nucleotide_cyclase"/>
</dbReference>
<gene>
    <name evidence="5" type="ORF">ATO7_04780</name>
</gene>
<dbReference type="NCBIfam" id="TIGR00254">
    <property type="entry name" value="GGDEF"/>
    <property type="match status" value="1"/>
</dbReference>
<dbReference type="PROSITE" id="PS50887">
    <property type="entry name" value="GGDEF"/>
    <property type="match status" value="1"/>
</dbReference>
<comment type="cofactor">
    <cofactor evidence="1">
        <name>Mg(2+)</name>
        <dbReference type="ChEBI" id="CHEBI:18420"/>
    </cofactor>
</comment>
<proteinExistence type="predicted"/>
<evidence type="ECO:0000259" key="4">
    <source>
        <dbReference type="PROSITE" id="PS50887"/>
    </source>
</evidence>
<dbReference type="InterPro" id="IPR000160">
    <property type="entry name" value="GGDEF_dom"/>
</dbReference>
<feature type="domain" description="GGDEF" evidence="4">
    <location>
        <begin position="198"/>
        <end position="327"/>
    </location>
</feature>
<accession>A0A1Y1SHL7</accession>
<dbReference type="InterPro" id="IPR050469">
    <property type="entry name" value="Diguanylate_Cyclase"/>
</dbReference>
<dbReference type="RefSeq" id="WP_083560030.1">
    <property type="nucleotide sequence ID" value="NZ_AQQV01000001.1"/>
</dbReference>
<organism evidence="5 6">
    <name type="scientific">Oceanococcus atlanticus</name>
    <dbReference type="NCBI Taxonomy" id="1317117"/>
    <lineage>
        <taxon>Bacteria</taxon>
        <taxon>Pseudomonadati</taxon>
        <taxon>Pseudomonadota</taxon>
        <taxon>Gammaproteobacteria</taxon>
        <taxon>Chromatiales</taxon>
        <taxon>Oceanococcaceae</taxon>
        <taxon>Oceanococcus</taxon>
    </lineage>
</organism>
<dbReference type="PANTHER" id="PTHR45138">
    <property type="entry name" value="REGULATORY COMPONENTS OF SENSORY TRANSDUCTION SYSTEM"/>
    <property type="match status" value="1"/>
</dbReference>
<comment type="caution">
    <text evidence="5">The sequence shown here is derived from an EMBL/GenBank/DDBJ whole genome shotgun (WGS) entry which is preliminary data.</text>
</comment>
<dbReference type="SMART" id="SM00267">
    <property type="entry name" value="GGDEF"/>
    <property type="match status" value="1"/>
</dbReference>
<dbReference type="AlphaFoldDB" id="A0A1Y1SHL7"/>
<evidence type="ECO:0000256" key="3">
    <source>
        <dbReference type="ARBA" id="ARBA00034247"/>
    </source>
</evidence>
<dbReference type="PANTHER" id="PTHR45138:SF9">
    <property type="entry name" value="DIGUANYLATE CYCLASE DGCM-RELATED"/>
    <property type="match status" value="1"/>
</dbReference>
<name>A0A1Y1SHL7_9GAMM</name>
<dbReference type="GO" id="GO:0052621">
    <property type="term" value="F:diguanylate cyclase activity"/>
    <property type="evidence" value="ECO:0007669"/>
    <property type="project" value="UniProtKB-EC"/>
</dbReference>
<dbReference type="EMBL" id="AQQV01000001">
    <property type="protein sequence ID" value="ORE89165.1"/>
    <property type="molecule type" value="Genomic_DNA"/>
</dbReference>
<keyword evidence="6" id="KW-1185">Reference proteome</keyword>
<dbReference type="OrthoDB" id="9803824at2"/>
<dbReference type="GO" id="GO:0005886">
    <property type="term" value="C:plasma membrane"/>
    <property type="evidence" value="ECO:0007669"/>
    <property type="project" value="TreeGrafter"/>
</dbReference>
<sequence>MAQAAQYNNPTLLPALQPDCPAVLNAMCEMTRVDSTELMRRRFAENLAHLFPIASISFLTPDKNGRLNEPLRCQVPNAQQPSTLEWENRPRRGIVPTGALARCVSEQRHQFPAHSQNIDYFPISDDTHLFEVIEIHRRTLDASCRDTLSRILAIYGNFVRILHQQELDALTGVYNRGAFDSQIAMVAQSVRQAKPGDEHWWLMMLDVDHFKQINDRYGHLIGDEVLLLIARVIRNTLRTLDRIYRYGGEEFAVLLSPCQAHNALALAERIRGKVESSHFPQVEHITLSVGLAPIDRFDHVANIVGRADQALYQAKRGGRNQVREYVARPTGPIGPGLQAPGALELFS</sequence>
<dbReference type="EC" id="2.7.7.65" evidence="2"/>
<dbReference type="FunFam" id="3.30.70.270:FF:000001">
    <property type="entry name" value="Diguanylate cyclase domain protein"/>
    <property type="match status" value="1"/>
</dbReference>
<protein>
    <recommendedName>
        <fullName evidence="2">diguanylate cyclase</fullName>
        <ecNumber evidence="2">2.7.7.65</ecNumber>
    </recommendedName>
</protein>
<dbReference type="STRING" id="1317117.ATO7_04780"/>
<dbReference type="CDD" id="cd01949">
    <property type="entry name" value="GGDEF"/>
    <property type="match status" value="1"/>
</dbReference>
<dbReference type="Proteomes" id="UP000192342">
    <property type="component" value="Unassembled WGS sequence"/>
</dbReference>
<dbReference type="Gene3D" id="3.30.70.270">
    <property type="match status" value="1"/>
</dbReference>